<sequence length="103" mass="11321">MGRNCARLRTISTLRAHCTIRNIRVLTDVLSPKRKDPKAGSAMEGTVEDTRATHLVKALQGVMEKMGKTGCYIDKSLVDSLHLKASALKASPILHQFIMLMAC</sequence>
<evidence type="ECO:0000313" key="2">
    <source>
        <dbReference type="Proteomes" id="UP000284706"/>
    </source>
</evidence>
<gene>
    <name evidence="1" type="ORF">CVT26_008417</name>
</gene>
<evidence type="ECO:0000313" key="1">
    <source>
        <dbReference type="EMBL" id="PPR01892.1"/>
    </source>
</evidence>
<dbReference type="AlphaFoldDB" id="A0A409YFV9"/>
<proteinExistence type="predicted"/>
<organism evidence="1 2">
    <name type="scientific">Gymnopilus dilepis</name>
    <dbReference type="NCBI Taxonomy" id="231916"/>
    <lineage>
        <taxon>Eukaryota</taxon>
        <taxon>Fungi</taxon>
        <taxon>Dikarya</taxon>
        <taxon>Basidiomycota</taxon>
        <taxon>Agaricomycotina</taxon>
        <taxon>Agaricomycetes</taxon>
        <taxon>Agaricomycetidae</taxon>
        <taxon>Agaricales</taxon>
        <taxon>Agaricineae</taxon>
        <taxon>Hymenogastraceae</taxon>
        <taxon>Gymnopilus</taxon>
    </lineage>
</organism>
<dbReference type="Proteomes" id="UP000284706">
    <property type="component" value="Unassembled WGS sequence"/>
</dbReference>
<name>A0A409YFV9_9AGAR</name>
<comment type="caution">
    <text evidence="1">The sequence shown here is derived from an EMBL/GenBank/DDBJ whole genome shotgun (WGS) entry which is preliminary data.</text>
</comment>
<accession>A0A409YFV9</accession>
<dbReference type="EMBL" id="NHYE01000893">
    <property type="protein sequence ID" value="PPR01892.1"/>
    <property type="molecule type" value="Genomic_DNA"/>
</dbReference>
<dbReference type="InParanoid" id="A0A409YFV9"/>
<protein>
    <submittedName>
        <fullName evidence="1">Uncharacterized protein</fullName>
    </submittedName>
</protein>
<keyword evidence="2" id="KW-1185">Reference proteome</keyword>
<reference evidence="1 2" key="1">
    <citation type="journal article" date="2018" name="Evol. Lett.">
        <title>Horizontal gene cluster transfer increased hallucinogenic mushroom diversity.</title>
        <authorList>
            <person name="Reynolds H.T."/>
            <person name="Vijayakumar V."/>
            <person name="Gluck-Thaler E."/>
            <person name="Korotkin H.B."/>
            <person name="Matheny P.B."/>
            <person name="Slot J.C."/>
        </authorList>
    </citation>
    <scope>NUCLEOTIDE SEQUENCE [LARGE SCALE GENOMIC DNA]</scope>
    <source>
        <strain evidence="1 2">SRW20</strain>
    </source>
</reference>